<feature type="binding site" evidence="13">
    <location>
        <position position="304"/>
    </location>
    <ligand>
        <name>Zn(2+)</name>
        <dbReference type="ChEBI" id="CHEBI:29105"/>
        <note>catalytic</note>
    </ligand>
</feature>
<evidence type="ECO:0000256" key="4">
    <source>
        <dbReference type="ARBA" id="ARBA00022598"/>
    </source>
</evidence>
<dbReference type="InterPro" id="IPR033728">
    <property type="entry name" value="ThrRS_core"/>
</dbReference>
<evidence type="ECO:0000313" key="16">
    <source>
        <dbReference type="Proteomes" id="UP000215027"/>
    </source>
</evidence>
<dbReference type="PANTHER" id="PTHR11451">
    <property type="entry name" value="THREONINE-TRNA LIGASE"/>
    <property type="match status" value="1"/>
</dbReference>
<reference evidence="15" key="1">
    <citation type="submission" date="2016-01" db="EMBL/GenBank/DDBJ databases">
        <authorList>
            <person name="Mcilroy J.S."/>
            <person name="Karst M S."/>
            <person name="Albertsen M."/>
        </authorList>
    </citation>
    <scope>NUCLEOTIDE SEQUENCE</scope>
    <source>
        <strain evidence="15">Cfx-K</strain>
    </source>
</reference>
<evidence type="ECO:0000256" key="8">
    <source>
        <dbReference type="ARBA" id="ARBA00022840"/>
    </source>
</evidence>
<evidence type="ECO:0000313" key="15">
    <source>
        <dbReference type="EMBL" id="CUS03716.2"/>
    </source>
</evidence>
<dbReference type="PANTHER" id="PTHR11451:SF44">
    <property type="entry name" value="THREONINE--TRNA LIGASE, CHLOROPLASTIC_MITOCHONDRIAL 2"/>
    <property type="match status" value="1"/>
</dbReference>
<evidence type="ECO:0000256" key="7">
    <source>
        <dbReference type="ARBA" id="ARBA00022833"/>
    </source>
</evidence>
<keyword evidence="4 13" id="KW-0436">Ligase</keyword>
<keyword evidence="7 13" id="KW-0862">Zinc</keyword>
<accession>A0A160T1I6</accession>
<keyword evidence="6 13" id="KW-0547">Nucleotide-binding</keyword>
<dbReference type="PRINTS" id="PR01047">
    <property type="entry name" value="TRNASYNTHTHR"/>
</dbReference>
<evidence type="ECO:0000256" key="3">
    <source>
        <dbReference type="ARBA" id="ARBA00022555"/>
    </source>
</evidence>
<dbReference type="Pfam" id="PF00587">
    <property type="entry name" value="tRNA-synt_2b"/>
    <property type="match status" value="1"/>
</dbReference>
<dbReference type="Gene3D" id="3.30.980.10">
    <property type="entry name" value="Threonyl-trna Synthetase, Chain A, domain 2"/>
    <property type="match status" value="1"/>
</dbReference>
<proteinExistence type="inferred from homology"/>
<evidence type="ECO:0000256" key="6">
    <source>
        <dbReference type="ARBA" id="ARBA00022741"/>
    </source>
</evidence>
<dbReference type="AlphaFoldDB" id="A0A160T1I6"/>
<dbReference type="InterPro" id="IPR002320">
    <property type="entry name" value="Thr-tRNA-ligase_IIa"/>
</dbReference>
<evidence type="ECO:0000259" key="14">
    <source>
        <dbReference type="PROSITE" id="PS50862"/>
    </source>
</evidence>
<dbReference type="InterPro" id="IPR004154">
    <property type="entry name" value="Anticodon-bd"/>
</dbReference>
<evidence type="ECO:0000256" key="9">
    <source>
        <dbReference type="ARBA" id="ARBA00022884"/>
    </source>
</evidence>
<dbReference type="KEGG" id="pbf:CFX0092_A1838"/>
<dbReference type="CDD" id="cd00771">
    <property type="entry name" value="ThrRS_core"/>
    <property type="match status" value="1"/>
</dbReference>
<dbReference type="FunFam" id="3.40.50.800:FF:000001">
    <property type="entry name" value="Threonine--tRNA ligase"/>
    <property type="match status" value="1"/>
</dbReference>
<comment type="subunit">
    <text evidence="13">Homodimer.</text>
</comment>
<feature type="binding site" evidence="13">
    <location>
        <position position="355"/>
    </location>
    <ligand>
        <name>Zn(2+)</name>
        <dbReference type="ChEBI" id="CHEBI:29105"/>
        <note>catalytic</note>
    </ligand>
</feature>
<sequence>MQTVESMEPYEQSELYKLRHTTAHVMAQAVLELFPGAKIGIGPPIDDGFYYDFDLGEDDNGRRRTFTAADLERIEKRMRQILAGKHPLRYRVVTADEARELFQDQPYKLEIIEGLLRGEFNEYGDEEEGPAADLVISTYRHDTFEDLCKGPHVAHTGLIPVDAFQLMSSAATYWRGDESRPMLQRIYGTAWFSKKDLKRHLQLLEEAKKRDHRKLGRELEIYIMDEEVGPGLPLWLPNGVILREELEKLAFELEDAGGYQRVATPHIAKEELYLRSGHLPYYTESMYPPMEREDIRYYLKPMNCPFHHKIYASKPRSYRDLPLRLAEFGMVYRYEQSGELFGLMRVRGAEQNDAHIYCAEDQVEAEFMAVIDLYRYYFELFGIDRYVMRLSLHEKRELGIKYADDEAAWLKTEDIVRQVMKASGVPFEEARGEAAFYGPKIDVQAWSVIGREFSLATNQVDFVQPARFGLTFTNRDGQPEMPYCIHRAPLGAHERYIGFLIEHYGGNFPVWLAPEQARVIPITDAHHEYARQVAARLHEAGIRVRADLGNDRMGNKIRAAQGMKVPYMLIVGDQEAAAETLAVRYRDGEQRNDMGLGEFVAHVGKRIRTRSPEL</sequence>
<evidence type="ECO:0000256" key="12">
    <source>
        <dbReference type="ARBA" id="ARBA00049515"/>
    </source>
</evidence>
<evidence type="ECO:0000256" key="2">
    <source>
        <dbReference type="ARBA" id="ARBA00022490"/>
    </source>
</evidence>
<evidence type="ECO:0000256" key="11">
    <source>
        <dbReference type="ARBA" id="ARBA00023146"/>
    </source>
</evidence>
<dbReference type="InterPro" id="IPR012947">
    <property type="entry name" value="tRNA_SAD"/>
</dbReference>
<dbReference type="GO" id="GO:0005737">
    <property type="term" value="C:cytoplasm"/>
    <property type="evidence" value="ECO:0007669"/>
    <property type="project" value="UniProtKB-SubCell"/>
</dbReference>
<keyword evidence="11 13" id="KW-0030">Aminoacyl-tRNA synthetase</keyword>
<dbReference type="Gene3D" id="3.40.50.800">
    <property type="entry name" value="Anticodon-binding domain"/>
    <property type="match status" value="1"/>
</dbReference>
<dbReference type="GO" id="GO:0000049">
    <property type="term" value="F:tRNA binding"/>
    <property type="evidence" value="ECO:0007669"/>
    <property type="project" value="UniProtKB-KW"/>
</dbReference>
<comment type="caution">
    <text evidence="13">Lacks conserved residue(s) required for the propagation of feature annotation.</text>
</comment>
<keyword evidence="9 13" id="KW-0694">RNA-binding</keyword>
<name>A0A160T1I6_9CHLR</name>
<dbReference type="InterPro" id="IPR047246">
    <property type="entry name" value="ThrRS_anticodon"/>
</dbReference>
<keyword evidence="5 13" id="KW-0479">Metal-binding</keyword>
<dbReference type="Pfam" id="PF03129">
    <property type="entry name" value="HGTP_anticodon"/>
    <property type="match status" value="1"/>
</dbReference>
<organism evidence="15 16">
    <name type="scientific">Candidatus Promineifilum breve</name>
    <dbReference type="NCBI Taxonomy" id="1806508"/>
    <lineage>
        <taxon>Bacteria</taxon>
        <taxon>Bacillati</taxon>
        <taxon>Chloroflexota</taxon>
        <taxon>Ardenticatenia</taxon>
        <taxon>Candidatus Promineifilales</taxon>
        <taxon>Candidatus Promineifilaceae</taxon>
        <taxon>Candidatus Promineifilum</taxon>
    </lineage>
</organism>
<dbReference type="InterPro" id="IPR045864">
    <property type="entry name" value="aa-tRNA-synth_II/BPL/LPL"/>
</dbReference>
<dbReference type="EC" id="6.1.1.3" evidence="13"/>
<keyword evidence="8 13" id="KW-0067">ATP-binding</keyword>
<dbReference type="EMBL" id="LN890655">
    <property type="protein sequence ID" value="CUS03716.2"/>
    <property type="molecule type" value="Genomic_DNA"/>
</dbReference>
<dbReference type="CDD" id="cd00860">
    <property type="entry name" value="ThrRS_anticodon"/>
    <property type="match status" value="1"/>
</dbReference>
<dbReference type="GO" id="GO:0004829">
    <property type="term" value="F:threonine-tRNA ligase activity"/>
    <property type="evidence" value="ECO:0007669"/>
    <property type="project" value="UniProtKB-UniRule"/>
</dbReference>
<comment type="similarity">
    <text evidence="1 13">Belongs to the class-II aminoacyl-tRNA synthetase family.</text>
</comment>
<dbReference type="SUPFAM" id="SSF52954">
    <property type="entry name" value="Class II aaRS ABD-related"/>
    <property type="match status" value="1"/>
</dbReference>
<protein>
    <recommendedName>
        <fullName evidence="13">Threonine--tRNA ligase</fullName>
        <ecNumber evidence="13">6.1.1.3</ecNumber>
    </recommendedName>
    <alternativeName>
        <fullName evidence="13">Threonyl-tRNA synthetase</fullName>
        <shortName evidence="13">ThrRS</shortName>
    </alternativeName>
</protein>
<dbReference type="Pfam" id="PF07973">
    <property type="entry name" value="tRNA_SAD"/>
    <property type="match status" value="1"/>
</dbReference>
<dbReference type="HAMAP" id="MF_00184">
    <property type="entry name" value="Thr_tRNA_synth"/>
    <property type="match status" value="1"/>
</dbReference>
<evidence type="ECO:0000256" key="10">
    <source>
        <dbReference type="ARBA" id="ARBA00022917"/>
    </source>
</evidence>
<dbReference type="SUPFAM" id="SSF55681">
    <property type="entry name" value="Class II aaRS and biotin synthetases"/>
    <property type="match status" value="1"/>
</dbReference>
<dbReference type="Proteomes" id="UP000215027">
    <property type="component" value="Chromosome I"/>
</dbReference>
<dbReference type="SUPFAM" id="SSF55186">
    <property type="entry name" value="ThrRS/AlaRS common domain"/>
    <property type="match status" value="1"/>
</dbReference>
<dbReference type="InterPro" id="IPR018163">
    <property type="entry name" value="Thr/Ala-tRNA-synth_IIc_edit"/>
</dbReference>
<gene>
    <name evidence="13 15" type="primary">thrS</name>
    <name evidence="15" type="ORF">CFX0092_A1838</name>
</gene>
<comment type="cofactor">
    <cofactor evidence="13">
        <name>Zn(2+)</name>
        <dbReference type="ChEBI" id="CHEBI:29105"/>
    </cofactor>
    <text evidence="13">Binds 1 zinc ion per subunit.</text>
</comment>
<dbReference type="InterPro" id="IPR006195">
    <property type="entry name" value="aa-tRNA-synth_II"/>
</dbReference>
<comment type="catalytic activity">
    <reaction evidence="12 13">
        <text>tRNA(Thr) + L-threonine + ATP = L-threonyl-tRNA(Thr) + AMP + diphosphate + H(+)</text>
        <dbReference type="Rhea" id="RHEA:24624"/>
        <dbReference type="Rhea" id="RHEA-COMP:9670"/>
        <dbReference type="Rhea" id="RHEA-COMP:9704"/>
        <dbReference type="ChEBI" id="CHEBI:15378"/>
        <dbReference type="ChEBI" id="CHEBI:30616"/>
        <dbReference type="ChEBI" id="CHEBI:33019"/>
        <dbReference type="ChEBI" id="CHEBI:57926"/>
        <dbReference type="ChEBI" id="CHEBI:78442"/>
        <dbReference type="ChEBI" id="CHEBI:78534"/>
        <dbReference type="ChEBI" id="CHEBI:456215"/>
        <dbReference type="EC" id="6.1.1.3"/>
    </reaction>
</comment>
<dbReference type="GO" id="GO:0006435">
    <property type="term" value="P:threonyl-tRNA aminoacylation"/>
    <property type="evidence" value="ECO:0007669"/>
    <property type="project" value="UniProtKB-UniRule"/>
</dbReference>
<comment type="subcellular location">
    <subcellularLocation>
        <location evidence="13">Cytoplasm</location>
    </subcellularLocation>
</comment>
<feature type="domain" description="Aminoacyl-transfer RNA synthetases class-II family profile" evidence="14">
    <location>
        <begin position="211"/>
        <end position="509"/>
    </location>
</feature>
<dbReference type="InterPro" id="IPR002314">
    <property type="entry name" value="aa-tRNA-synt_IIb"/>
</dbReference>
<dbReference type="GO" id="GO:0005524">
    <property type="term" value="F:ATP binding"/>
    <property type="evidence" value="ECO:0007669"/>
    <property type="project" value="UniProtKB-UniRule"/>
</dbReference>
<dbReference type="GO" id="GO:0046872">
    <property type="term" value="F:metal ion binding"/>
    <property type="evidence" value="ECO:0007669"/>
    <property type="project" value="UniProtKB-KW"/>
</dbReference>
<dbReference type="Gene3D" id="3.30.930.10">
    <property type="entry name" value="Bira Bifunctional Protein, Domain 2"/>
    <property type="match status" value="1"/>
</dbReference>
<evidence type="ECO:0000256" key="13">
    <source>
        <dbReference type="HAMAP-Rule" id="MF_00184"/>
    </source>
</evidence>
<dbReference type="SMART" id="SM00863">
    <property type="entry name" value="tRNA_SAD"/>
    <property type="match status" value="1"/>
</dbReference>
<dbReference type="Gene3D" id="3.30.54.20">
    <property type="match status" value="1"/>
</dbReference>
<keyword evidence="10 13" id="KW-0648">Protein biosynthesis</keyword>
<evidence type="ECO:0000256" key="1">
    <source>
        <dbReference type="ARBA" id="ARBA00008226"/>
    </source>
</evidence>
<dbReference type="FunFam" id="3.30.930.10:FF:000002">
    <property type="entry name" value="Threonine--tRNA ligase"/>
    <property type="match status" value="1"/>
</dbReference>
<keyword evidence="3 13" id="KW-0820">tRNA-binding</keyword>
<dbReference type="RefSeq" id="WP_197699727.1">
    <property type="nucleotide sequence ID" value="NZ_LN890655.1"/>
</dbReference>
<evidence type="ECO:0000256" key="5">
    <source>
        <dbReference type="ARBA" id="ARBA00022723"/>
    </source>
</evidence>
<keyword evidence="2 13" id="KW-0963">Cytoplasm</keyword>
<feature type="binding site" evidence="13">
    <location>
        <position position="486"/>
    </location>
    <ligand>
        <name>Zn(2+)</name>
        <dbReference type="ChEBI" id="CHEBI:29105"/>
        <note>catalytic</note>
    </ligand>
</feature>
<keyword evidence="16" id="KW-1185">Reference proteome</keyword>
<dbReference type="InterPro" id="IPR036621">
    <property type="entry name" value="Anticodon-bd_dom_sf"/>
</dbReference>
<dbReference type="NCBIfam" id="TIGR00418">
    <property type="entry name" value="thrS"/>
    <property type="match status" value="1"/>
</dbReference>
<dbReference type="FunFam" id="3.30.980.10:FF:000005">
    <property type="entry name" value="Threonyl-tRNA synthetase, mitochondrial"/>
    <property type="match status" value="1"/>
</dbReference>
<dbReference type="PROSITE" id="PS50862">
    <property type="entry name" value="AA_TRNA_LIGASE_II"/>
    <property type="match status" value="1"/>
</dbReference>